<dbReference type="PANTHER" id="PTHR30543:SF21">
    <property type="entry name" value="NAD(P)H-DEPENDENT FMN REDUCTASE LOT6"/>
    <property type="match status" value="1"/>
</dbReference>
<reference evidence="2" key="1">
    <citation type="submission" date="2019-12" db="EMBL/GenBank/DDBJ databases">
        <title>High-Quality draft genome sequences of three cyanobacteria isolated from the limestone walls of the Old Cathedral of Coimbra.</title>
        <authorList>
            <person name="Tiago I."/>
            <person name="Soares F."/>
            <person name="Portugal A."/>
        </authorList>
    </citation>
    <scope>NUCLEOTIDE SEQUENCE [LARGE SCALE GENOMIC DNA]</scope>
    <source>
        <strain evidence="2">C</strain>
    </source>
</reference>
<dbReference type="GO" id="GO:0016491">
    <property type="term" value="F:oxidoreductase activity"/>
    <property type="evidence" value="ECO:0007669"/>
    <property type="project" value="InterPro"/>
</dbReference>
<keyword evidence="3" id="KW-1185">Reference proteome</keyword>
<name>A0A8K2A8S0_9CYAN</name>
<dbReference type="InterPro" id="IPR029039">
    <property type="entry name" value="Flavoprotein-like_sf"/>
</dbReference>
<dbReference type="InterPro" id="IPR005025">
    <property type="entry name" value="FMN_Rdtase-like_dom"/>
</dbReference>
<dbReference type="RefSeq" id="WP_161825692.1">
    <property type="nucleotide sequence ID" value="NZ_WVIC01000022.1"/>
</dbReference>
<evidence type="ECO:0000313" key="2">
    <source>
        <dbReference type="EMBL" id="NCJ07220.1"/>
    </source>
</evidence>
<dbReference type="AlphaFoldDB" id="A0A8K2A8S0"/>
<dbReference type="Pfam" id="PF03358">
    <property type="entry name" value="FMN_red"/>
    <property type="match status" value="1"/>
</dbReference>
<dbReference type="Proteomes" id="UP000607397">
    <property type="component" value="Unassembled WGS sequence"/>
</dbReference>
<comment type="caution">
    <text evidence="2">The sequence shown here is derived from an EMBL/GenBank/DDBJ whole genome shotgun (WGS) entry which is preliminary data.</text>
</comment>
<proteinExistence type="predicted"/>
<dbReference type="GO" id="GO:0005829">
    <property type="term" value="C:cytosol"/>
    <property type="evidence" value="ECO:0007669"/>
    <property type="project" value="TreeGrafter"/>
</dbReference>
<protein>
    <submittedName>
        <fullName evidence="2">NADPH-dependent FMN reductase</fullName>
    </submittedName>
</protein>
<dbReference type="PANTHER" id="PTHR30543">
    <property type="entry name" value="CHROMATE REDUCTASE"/>
    <property type="match status" value="1"/>
</dbReference>
<feature type="domain" description="NADPH-dependent FMN reductase-like" evidence="1">
    <location>
        <begin position="6"/>
        <end position="157"/>
    </location>
</feature>
<gene>
    <name evidence="2" type="ORF">GS597_12030</name>
</gene>
<dbReference type="InterPro" id="IPR050712">
    <property type="entry name" value="NAD(P)H-dep_reductase"/>
</dbReference>
<dbReference type="GO" id="GO:0010181">
    <property type="term" value="F:FMN binding"/>
    <property type="evidence" value="ECO:0007669"/>
    <property type="project" value="TreeGrafter"/>
</dbReference>
<evidence type="ECO:0000313" key="3">
    <source>
        <dbReference type="Proteomes" id="UP000607397"/>
    </source>
</evidence>
<dbReference type="EMBL" id="WVIC01000022">
    <property type="protein sequence ID" value="NCJ07220.1"/>
    <property type="molecule type" value="Genomic_DNA"/>
</dbReference>
<dbReference type="SUPFAM" id="SSF52218">
    <property type="entry name" value="Flavoproteins"/>
    <property type="match status" value="1"/>
</dbReference>
<evidence type="ECO:0000259" key="1">
    <source>
        <dbReference type="Pfam" id="PF03358"/>
    </source>
</evidence>
<accession>A0A8K2A8S0</accession>
<sequence>MSSSVQILAFAGSAREGSFNKQLVNIAAKGAESVGVPVTVIDLRDYSMPLFDQDLEARSGLPAVVLRFKALMKSHQGLLLACPEYNSSMTPLLKNTIDWASRPEPDEAPLTCFKSKVSVLMSASPGGLGGMRGLVHVRSMLSNLGVLVLPEQKSISAASNAFDAQGNLKDATQQSAITHLGERLATVISKLAELPADGV</sequence>
<organism evidence="2 3">
    <name type="scientific">Petrachloros mirabilis ULC683</name>
    <dbReference type="NCBI Taxonomy" id="2781853"/>
    <lineage>
        <taxon>Bacteria</taxon>
        <taxon>Bacillati</taxon>
        <taxon>Cyanobacteriota</taxon>
        <taxon>Cyanophyceae</taxon>
        <taxon>Synechococcales</taxon>
        <taxon>Petrachlorosaceae</taxon>
        <taxon>Petrachloros</taxon>
        <taxon>Petrachloros mirabilis</taxon>
    </lineage>
</organism>
<dbReference type="Gene3D" id="3.40.50.360">
    <property type="match status" value="1"/>
</dbReference>